<dbReference type="AlphaFoldDB" id="I4I6K0"/>
<gene>
    <name evidence="1" type="ORF">MICAH_6960002</name>
</gene>
<dbReference type="InterPro" id="IPR007460">
    <property type="entry name" value="BrnT_toxin"/>
</dbReference>
<name>I4I6K0_MICAE</name>
<accession>I4I6K0</accession>
<reference evidence="1 2" key="1">
    <citation type="submission" date="2012-04" db="EMBL/GenBank/DDBJ databases">
        <authorList>
            <person name="Genoscope - CEA"/>
        </authorList>
    </citation>
    <scope>NUCLEOTIDE SEQUENCE [LARGE SCALE GENOMIC DNA]</scope>
    <source>
        <strain evidence="1 2">9809</strain>
    </source>
</reference>
<sequence>MTYLLLSAAIAYISLYWSNFGKTRSHRKNCYSALRICYNGGHFSWQSGNDLELAFEWDKQKAKINQRKHNISFEEASTVFDDPLAVNFDDPDHSTGENRYLIIGLSDQSKFLFVSYTDRDHKIRLISARLVTPKERRYYERENPR</sequence>
<evidence type="ECO:0000313" key="1">
    <source>
        <dbReference type="EMBL" id="CCI29924.1"/>
    </source>
</evidence>
<dbReference type="InterPro" id="IPR038573">
    <property type="entry name" value="BrnT_sf"/>
</dbReference>
<dbReference type="Gene3D" id="3.10.450.530">
    <property type="entry name" value="Ribonuclease toxin, BrnT, of type II toxin-antitoxin system"/>
    <property type="match status" value="1"/>
</dbReference>
<protein>
    <recommendedName>
        <fullName evidence="3">BrnT family toxin</fullName>
    </recommendedName>
</protein>
<comment type="caution">
    <text evidence="1">The sequence shown here is derived from an EMBL/GenBank/DDBJ whole genome shotgun (WGS) entry which is preliminary data.</text>
</comment>
<dbReference type="HOGENOM" id="CLU_149290_0_0_3"/>
<evidence type="ECO:0000313" key="2">
    <source>
        <dbReference type="Proteomes" id="UP000004775"/>
    </source>
</evidence>
<dbReference type="Pfam" id="PF04365">
    <property type="entry name" value="BrnT_toxin"/>
    <property type="match status" value="1"/>
</dbReference>
<evidence type="ECO:0008006" key="3">
    <source>
        <dbReference type="Google" id="ProtNLM"/>
    </source>
</evidence>
<organism evidence="1 2">
    <name type="scientific">Microcystis aeruginosa PCC 9809</name>
    <dbReference type="NCBI Taxonomy" id="1160285"/>
    <lineage>
        <taxon>Bacteria</taxon>
        <taxon>Bacillati</taxon>
        <taxon>Cyanobacteriota</taxon>
        <taxon>Cyanophyceae</taxon>
        <taxon>Oscillatoriophycideae</taxon>
        <taxon>Chroococcales</taxon>
        <taxon>Microcystaceae</taxon>
        <taxon>Microcystis</taxon>
    </lineage>
</organism>
<dbReference type="EMBL" id="CAIO01000663">
    <property type="protein sequence ID" value="CCI29924.1"/>
    <property type="molecule type" value="Genomic_DNA"/>
</dbReference>
<dbReference type="Proteomes" id="UP000004775">
    <property type="component" value="Unassembled WGS sequence"/>
</dbReference>
<proteinExistence type="predicted"/>